<accession>A0ABU4Y1E0</accession>
<evidence type="ECO:0000313" key="1">
    <source>
        <dbReference type="EMBL" id="MDX8480516.1"/>
    </source>
</evidence>
<keyword evidence="2" id="KW-1185">Reference proteome</keyword>
<organism evidence="1 2">
    <name type="scientific">Mesorhizobium album</name>
    <dbReference type="NCBI Taxonomy" id="3072314"/>
    <lineage>
        <taxon>Bacteria</taxon>
        <taxon>Pseudomonadati</taxon>
        <taxon>Pseudomonadota</taxon>
        <taxon>Alphaproteobacteria</taxon>
        <taxon>Hyphomicrobiales</taxon>
        <taxon>Phyllobacteriaceae</taxon>
        <taxon>Mesorhizobium</taxon>
    </lineage>
</organism>
<dbReference type="RefSeq" id="WP_320288839.1">
    <property type="nucleotide sequence ID" value="NZ_JAVIIW010000022.1"/>
</dbReference>
<comment type="caution">
    <text evidence="1">The sequence shown here is derived from an EMBL/GenBank/DDBJ whole genome shotgun (WGS) entry which is preliminary data.</text>
</comment>
<protein>
    <recommendedName>
        <fullName evidence="3">HEPN domain-containing protein</fullName>
    </recommendedName>
</protein>
<reference evidence="1 2" key="1">
    <citation type="submission" date="2023-08" db="EMBL/GenBank/DDBJ databases">
        <title>Implementing the SeqCode for naming new Mesorhizobium species isolated from Vachellia karroo root nodules.</title>
        <authorList>
            <person name="Van Lill M."/>
        </authorList>
    </citation>
    <scope>NUCLEOTIDE SEQUENCE [LARGE SCALE GENOMIC DNA]</scope>
    <source>
        <strain evidence="1 2">VK24D</strain>
    </source>
</reference>
<evidence type="ECO:0000313" key="2">
    <source>
        <dbReference type="Proteomes" id="UP001287059"/>
    </source>
</evidence>
<dbReference type="Proteomes" id="UP001287059">
    <property type="component" value="Unassembled WGS sequence"/>
</dbReference>
<proteinExistence type="predicted"/>
<gene>
    <name evidence="1" type="ORF">RFN28_18915</name>
</gene>
<sequence>MQIPAAANYARSACEMLLRKECEKHKVSFPYVPDPKKITFEQLKKGLEGKLAGDQPKLDALTAITPHQARILNPLSHDPTTSLNEAEVVAAIDAVEALMTALRTWTEHRGT</sequence>
<dbReference type="EMBL" id="JAVIIW010000022">
    <property type="protein sequence ID" value="MDX8480516.1"/>
    <property type="molecule type" value="Genomic_DNA"/>
</dbReference>
<name>A0ABU4Y1E0_9HYPH</name>
<evidence type="ECO:0008006" key="3">
    <source>
        <dbReference type="Google" id="ProtNLM"/>
    </source>
</evidence>